<dbReference type="Pfam" id="PF00211">
    <property type="entry name" value="Guanylate_cyc"/>
    <property type="match status" value="1"/>
</dbReference>
<dbReference type="OrthoDB" id="9802500at2"/>
<evidence type="ECO:0000313" key="4">
    <source>
        <dbReference type="Proteomes" id="UP000475582"/>
    </source>
</evidence>
<dbReference type="Proteomes" id="UP000475582">
    <property type="component" value="Unassembled WGS sequence"/>
</dbReference>
<dbReference type="InterPro" id="IPR001054">
    <property type="entry name" value="A/G_cyclase"/>
</dbReference>
<name>A0A6L6PH09_9BURK</name>
<dbReference type="PANTHER" id="PTHR43081:SF1">
    <property type="entry name" value="ADENYLATE CYCLASE, TERMINAL-DIFFERENTIATION SPECIFIC"/>
    <property type="match status" value="1"/>
</dbReference>
<feature type="transmembrane region" description="Helical" evidence="1">
    <location>
        <begin position="20"/>
        <end position="38"/>
    </location>
</feature>
<dbReference type="CDD" id="cd07302">
    <property type="entry name" value="CHD"/>
    <property type="match status" value="1"/>
</dbReference>
<dbReference type="PANTHER" id="PTHR43081">
    <property type="entry name" value="ADENYLATE CYCLASE, TERMINAL-DIFFERENTIATION SPECIFIC-RELATED"/>
    <property type="match status" value="1"/>
</dbReference>
<keyword evidence="1" id="KW-0812">Transmembrane</keyword>
<evidence type="ECO:0000259" key="2">
    <source>
        <dbReference type="PROSITE" id="PS50125"/>
    </source>
</evidence>
<dbReference type="Pfam" id="PF05226">
    <property type="entry name" value="CHASE2"/>
    <property type="match status" value="1"/>
</dbReference>
<feature type="transmembrane region" description="Helical" evidence="1">
    <location>
        <begin position="438"/>
        <end position="461"/>
    </location>
</feature>
<protein>
    <submittedName>
        <fullName evidence="3">CHASE2 domain-containing protein</fullName>
    </submittedName>
</protein>
<dbReference type="PROSITE" id="PS50125">
    <property type="entry name" value="GUANYLATE_CYCLASE_2"/>
    <property type="match status" value="1"/>
</dbReference>
<keyword evidence="4" id="KW-1185">Reference proteome</keyword>
<dbReference type="GO" id="GO:0004016">
    <property type="term" value="F:adenylate cyclase activity"/>
    <property type="evidence" value="ECO:0007669"/>
    <property type="project" value="UniProtKB-ARBA"/>
</dbReference>
<dbReference type="RefSeq" id="WP_155463368.1">
    <property type="nucleotide sequence ID" value="NZ_WNKY01000008.1"/>
</dbReference>
<dbReference type="InterPro" id="IPR007890">
    <property type="entry name" value="CHASE2"/>
</dbReference>
<dbReference type="Gene3D" id="3.30.70.1230">
    <property type="entry name" value="Nucleotide cyclase"/>
    <property type="match status" value="1"/>
</dbReference>
<proteinExistence type="predicted"/>
<feature type="transmembrane region" description="Helical" evidence="1">
    <location>
        <begin position="384"/>
        <end position="408"/>
    </location>
</feature>
<organism evidence="3 4">
    <name type="scientific">Duganella radicis</name>
    <dbReference type="NCBI Taxonomy" id="551988"/>
    <lineage>
        <taxon>Bacteria</taxon>
        <taxon>Pseudomonadati</taxon>
        <taxon>Pseudomonadota</taxon>
        <taxon>Betaproteobacteria</taxon>
        <taxon>Burkholderiales</taxon>
        <taxon>Oxalobacteraceae</taxon>
        <taxon>Telluria group</taxon>
        <taxon>Duganella</taxon>
    </lineage>
</organism>
<evidence type="ECO:0000256" key="1">
    <source>
        <dbReference type="SAM" id="Phobius"/>
    </source>
</evidence>
<keyword evidence="1" id="KW-0472">Membrane</keyword>
<keyword evidence="1" id="KW-1133">Transmembrane helix</keyword>
<dbReference type="EMBL" id="WNKY01000008">
    <property type="protein sequence ID" value="MTV37881.1"/>
    <property type="molecule type" value="Genomic_DNA"/>
</dbReference>
<dbReference type="SMART" id="SM01080">
    <property type="entry name" value="CHASE2"/>
    <property type="match status" value="1"/>
</dbReference>
<reference evidence="3 4" key="1">
    <citation type="submission" date="2019-11" db="EMBL/GenBank/DDBJ databases">
        <title>Type strains purchased from KCTC, JCM and DSMZ.</title>
        <authorList>
            <person name="Lu H."/>
        </authorList>
    </citation>
    <scope>NUCLEOTIDE SEQUENCE [LARGE SCALE GENOMIC DNA]</scope>
    <source>
        <strain evidence="3 4">KCTC 22382</strain>
    </source>
</reference>
<gene>
    <name evidence="3" type="ORF">GM676_09860</name>
</gene>
<evidence type="ECO:0000313" key="3">
    <source>
        <dbReference type="EMBL" id="MTV37881.1"/>
    </source>
</evidence>
<dbReference type="SMART" id="SM00044">
    <property type="entry name" value="CYCc"/>
    <property type="match status" value="1"/>
</dbReference>
<dbReference type="AlphaFoldDB" id="A0A6L6PH09"/>
<dbReference type="SUPFAM" id="SSF55073">
    <property type="entry name" value="Nucleotide cyclase"/>
    <property type="match status" value="1"/>
</dbReference>
<dbReference type="InterPro" id="IPR029787">
    <property type="entry name" value="Nucleotide_cyclase"/>
</dbReference>
<feature type="domain" description="Guanylate cyclase" evidence="2">
    <location>
        <begin position="503"/>
        <end position="636"/>
    </location>
</feature>
<dbReference type="InterPro" id="IPR050697">
    <property type="entry name" value="Adenylyl/Guanylyl_Cyclase_3/4"/>
</dbReference>
<feature type="transmembrane region" description="Helical" evidence="1">
    <location>
        <begin position="415"/>
        <end position="432"/>
    </location>
</feature>
<accession>A0A6L6PH09</accession>
<comment type="caution">
    <text evidence="3">The sequence shown here is derived from an EMBL/GenBank/DDBJ whole genome shotgun (WGS) entry which is preliminary data.</text>
</comment>
<dbReference type="GO" id="GO:0035556">
    <property type="term" value="P:intracellular signal transduction"/>
    <property type="evidence" value="ECO:0007669"/>
    <property type="project" value="InterPro"/>
</dbReference>
<sequence length="759" mass="83266">MRLLPAKFTKTLSKYWKRWLLGMLITAIGVAYSLALFGNDTIARLDNLWAGERMKLEAPTLDKRIVIVDIDGKSLTEFGRFPWSRNVQASLISQLVDHYKVAAVGYDISFPEPDTSSGYNVLEKLSQTELKDVPVLRQRLEELKPMMDYDGVFAGALQGKPVILGFNLSPDQIKGALPKPLFSEADLNGRELLAYNAPGFEANVSVLTQAAAGAGSFSVVTDPDGIVRSAYLIQQVGDNYYPSLSLATASLYLKALAVKPLMTETADQLSQNQLDSGGYDALTILLPGRKQRVIPVGEAMSTVVQYRGRGGPQGGSFRYVSAADVLTGRAPAELLNGTVVLIGTTAPGLVDLRATPVNPEYPGVEIHANLIKSILDNRFKSRPYWAFVAEAGEILVLGLALSFALAALSPIRASLLGVAVLAAAVGLNYYQYSEEDLIFNLAMLVLVIFSLFVMNVVWGYFGEVRRNRGLVSRFGEYVAPELVEQMSEDPDQYNMDGESRELTVMFVDVRGFTTISEGLTPKQLREYINLYLTAMSEDIRSSHQGTLDKYIGDAVMAFWGAPVAFDDHASRGVATSLLMQASAKRLNQDFIARGWPELKIGIGLNSGLMHVGDMGSNIRRAYTVMGDAVNLGSRLEGITKVYGVGIAVGESTRAAAPEFTYRELDLVRVKGKNEPVAIFEPIALAQETDDATRREVQRWHEALAAVRAQRWDEASAIVAELRALSPQRGLYELYVERIAYFREHPPGEGWDGVTTFETK</sequence>
<dbReference type="GO" id="GO:0006171">
    <property type="term" value="P:cAMP biosynthetic process"/>
    <property type="evidence" value="ECO:0007669"/>
    <property type="project" value="TreeGrafter"/>
</dbReference>